<dbReference type="NCBIfam" id="TIGR02254">
    <property type="entry name" value="YjjG_YfnB"/>
    <property type="match status" value="1"/>
</dbReference>
<dbReference type="AlphaFoldDB" id="A0A645AWB4"/>
<dbReference type="InterPro" id="IPR006439">
    <property type="entry name" value="HAD-SF_hydro_IA"/>
</dbReference>
<proteinExistence type="predicted"/>
<dbReference type="GO" id="GO:0008253">
    <property type="term" value="F:5'-nucleotidase activity"/>
    <property type="evidence" value="ECO:0007669"/>
    <property type="project" value="UniProtKB-EC"/>
</dbReference>
<dbReference type="InterPro" id="IPR052550">
    <property type="entry name" value="Pyrimidine_5'-ntase_YjjG"/>
</dbReference>
<dbReference type="EC" id="3.1.3.5" evidence="1"/>
<dbReference type="InterPro" id="IPR023198">
    <property type="entry name" value="PGP-like_dom2"/>
</dbReference>
<dbReference type="PANTHER" id="PTHR47478">
    <property type="match status" value="1"/>
</dbReference>
<accession>A0A645AWB4</accession>
<protein>
    <submittedName>
        <fullName evidence="1">Pyrimidine 5'-nucleotidase YjjG</fullName>
        <ecNumber evidence="1">3.1.3.5</ecNumber>
    </submittedName>
</protein>
<dbReference type="SFLD" id="SFLDG01135">
    <property type="entry name" value="C1.5.6:_HAD__Beta-PGM__Phospha"/>
    <property type="match status" value="1"/>
</dbReference>
<dbReference type="Pfam" id="PF00702">
    <property type="entry name" value="Hydrolase"/>
    <property type="match status" value="1"/>
</dbReference>
<gene>
    <name evidence="1" type="primary">yjjG_12</name>
    <name evidence="1" type="ORF">SDC9_100614</name>
</gene>
<dbReference type="InterPro" id="IPR036412">
    <property type="entry name" value="HAD-like_sf"/>
</dbReference>
<dbReference type="Gene3D" id="1.10.150.240">
    <property type="entry name" value="Putative phosphatase, domain 2"/>
    <property type="match status" value="1"/>
</dbReference>
<dbReference type="Gene3D" id="3.40.50.1000">
    <property type="entry name" value="HAD superfamily/HAD-like"/>
    <property type="match status" value="1"/>
</dbReference>
<organism evidence="1">
    <name type="scientific">bioreactor metagenome</name>
    <dbReference type="NCBI Taxonomy" id="1076179"/>
    <lineage>
        <taxon>unclassified sequences</taxon>
        <taxon>metagenomes</taxon>
        <taxon>ecological metagenomes</taxon>
    </lineage>
</organism>
<dbReference type="InterPro" id="IPR023214">
    <property type="entry name" value="HAD_sf"/>
</dbReference>
<dbReference type="SFLD" id="SFLDS00003">
    <property type="entry name" value="Haloacid_Dehalogenase"/>
    <property type="match status" value="1"/>
</dbReference>
<comment type="caution">
    <text evidence="1">The sequence shown here is derived from an EMBL/GenBank/DDBJ whole genome shotgun (WGS) entry which is preliminary data.</text>
</comment>
<sequence>MLHADEHTGFFFYLIMKYKNLFFDLDDTLWAFSLNARNTFEEIYHKYKFNRYFDSFHHFYSIYQDINVKLWAEYGDGKITKQQLNNERFYYPLKSVGVFDEALAQTYSANFFELIPTKSALMPHAKEVLEYLAPHYNLYILSNGFRELQFRKMHSAGIDGYFKRVILSEDIGVMKPWPEIFHFSLSATQSDLNESLMIGDSWEADITGAHGIGMHQLYYNVKGTADAPFQSTYEVSSLKEVMGIL</sequence>
<dbReference type="InterPro" id="IPR011951">
    <property type="entry name" value="HAD-SF_hydro_IA_YjjG/PynA"/>
</dbReference>
<dbReference type="NCBIfam" id="TIGR01549">
    <property type="entry name" value="HAD-SF-IA-v1"/>
    <property type="match status" value="1"/>
</dbReference>
<dbReference type="SFLD" id="SFLDG01129">
    <property type="entry name" value="C1.5:_HAD__Beta-PGM__Phosphata"/>
    <property type="match status" value="1"/>
</dbReference>
<keyword evidence="1" id="KW-0378">Hydrolase</keyword>
<dbReference type="PANTHER" id="PTHR47478:SF1">
    <property type="entry name" value="PYRIMIDINE 5'-NUCLEOTIDASE YJJG"/>
    <property type="match status" value="1"/>
</dbReference>
<name>A0A645AWB4_9ZZZZ</name>
<reference evidence="1" key="1">
    <citation type="submission" date="2019-08" db="EMBL/GenBank/DDBJ databases">
        <authorList>
            <person name="Kucharzyk K."/>
            <person name="Murdoch R.W."/>
            <person name="Higgins S."/>
            <person name="Loffler F."/>
        </authorList>
    </citation>
    <scope>NUCLEOTIDE SEQUENCE</scope>
</reference>
<evidence type="ECO:0000313" key="1">
    <source>
        <dbReference type="EMBL" id="MPM53844.1"/>
    </source>
</evidence>
<dbReference type="EMBL" id="VSSQ01014527">
    <property type="protein sequence ID" value="MPM53844.1"/>
    <property type="molecule type" value="Genomic_DNA"/>
</dbReference>
<dbReference type="SUPFAM" id="SSF56784">
    <property type="entry name" value="HAD-like"/>
    <property type="match status" value="1"/>
</dbReference>